<dbReference type="AlphaFoldDB" id="A0A918IZ56"/>
<protein>
    <submittedName>
        <fullName evidence="2">Uncharacterized protein</fullName>
    </submittedName>
</protein>
<evidence type="ECO:0000256" key="1">
    <source>
        <dbReference type="SAM" id="MobiDB-lite"/>
    </source>
</evidence>
<feature type="region of interest" description="Disordered" evidence="1">
    <location>
        <begin position="1"/>
        <end position="49"/>
    </location>
</feature>
<proteinExistence type="predicted"/>
<gene>
    <name evidence="2" type="ORF">GCM10011452_27530</name>
</gene>
<accession>A0A918IZ56</accession>
<evidence type="ECO:0000313" key="3">
    <source>
        <dbReference type="Proteomes" id="UP000628984"/>
    </source>
</evidence>
<reference evidence="2" key="1">
    <citation type="journal article" date="2014" name="Int. J. Syst. Evol. Microbiol.">
        <title>Complete genome sequence of Corynebacterium casei LMG S-19264T (=DSM 44701T), isolated from a smear-ripened cheese.</title>
        <authorList>
            <consortium name="US DOE Joint Genome Institute (JGI-PGF)"/>
            <person name="Walter F."/>
            <person name="Albersmeier A."/>
            <person name="Kalinowski J."/>
            <person name="Ruckert C."/>
        </authorList>
    </citation>
    <scope>NUCLEOTIDE SEQUENCE</scope>
    <source>
        <strain evidence="2">KCTC 23714</strain>
    </source>
</reference>
<feature type="compositionally biased region" description="Basic and acidic residues" evidence="1">
    <location>
        <begin position="18"/>
        <end position="29"/>
    </location>
</feature>
<organism evidence="2 3">
    <name type="scientific">Gemmobacter lanyuensis</name>
    <dbReference type="NCBI Taxonomy" id="1054497"/>
    <lineage>
        <taxon>Bacteria</taxon>
        <taxon>Pseudomonadati</taxon>
        <taxon>Pseudomonadota</taxon>
        <taxon>Alphaproteobacteria</taxon>
        <taxon>Rhodobacterales</taxon>
        <taxon>Paracoccaceae</taxon>
        <taxon>Gemmobacter</taxon>
    </lineage>
</organism>
<reference evidence="2" key="2">
    <citation type="submission" date="2020-09" db="EMBL/GenBank/DDBJ databases">
        <authorList>
            <person name="Sun Q."/>
            <person name="Kim S."/>
        </authorList>
    </citation>
    <scope>NUCLEOTIDE SEQUENCE</scope>
    <source>
        <strain evidence="2">KCTC 23714</strain>
    </source>
</reference>
<evidence type="ECO:0000313" key="2">
    <source>
        <dbReference type="EMBL" id="GGW37584.1"/>
    </source>
</evidence>
<keyword evidence="3" id="KW-1185">Reference proteome</keyword>
<sequence length="118" mass="12249">MTQGGGGAKDLVRALGARKGEGGDPREEEGAAAEPKAQGGGGAEDPVRGFCPCRLATIPGRRRGPPLCVRLREEEEPRNLSGSRDFPILATTPGGVASSLSLLAPGRRRGPGRKSYFP</sequence>
<dbReference type="Proteomes" id="UP000628984">
    <property type="component" value="Unassembled WGS sequence"/>
</dbReference>
<name>A0A918IZ56_9RHOB</name>
<comment type="caution">
    <text evidence="2">The sequence shown here is derived from an EMBL/GenBank/DDBJ whole genome shotgun (WGS) entry which is preliminary data.</text>
</comment>
<dbReference type="EMBL" id="BMYQ01000009">
    <property type="protein sequence ID" value="GGW37584.1"/>
    <property type="molecule type" value="Genomic_DNA"/>
</dbReference>